<keyword evidence="1" id="KW-1185">Reference proteome</keyword>
<dbReference type="CTD" id="79738"/>
<organism evidence="1 2">
    <name type="scientific">Python bivittatus</name>
    <name type="common">Burmese python</name>
    <name type="synonym">Python molurus bivittatus</name>
    <dbReference type="NCBI Taxonomy" id="176946"/>
    <lineage>
        <taxon>Eukaryota</taxon>
        <taxon>Metazoa</taxon>
        <taxon>Chordata</taxon>
        <taxon>Craniata</taxon>
        <taxon>Vertebrata</taxon>
        <taxon>Euteleostomi</taxon>
        <taxon>Lepidosauria</taxon>
        <taxon>Squamata</taxon>
        <taxon>Bifurcata</taxon>
        <taxon>Unidentata</taxon>
        <taxon>Episquamata</taxon>
        <taxon>Toxicofera</taxon>
        <taxon>Serpentes</taxon>
        <taxon>Henophidia</taxon>
        <taxon>Pythonidae</taxon>
        <taxon>Python</taxon>
    </lineage>
</organism>
<dbReference type="GO" id="GO:0005524">
    <property type="term" value="F:ATP binding"/>
    <property type="evidence" value="ECO:0007669"/>
    <property type="project" value="InterPro"/>
</dbReference>
<accession>A0A9F5N0E3</accession>
<dbReference type="Gene3D" id="3.50.7.10">
    <property type="entry name" value="GroEL"/>
    <property type="match status" value="1"/>
</dbReference>
<evidence type="ECO:0000313" key="2">
    <source>
        <dbReference type="RefSeq" id="XP_025023348.1"/>
    </source>
</evidence>
<dbReference type="RefSeq" id="XP_025023348.1">
    <property type="nucleotide sequence ID" value="XM_025167580.1"/>
</dbReference>
<dbReference type="InterPro" id="IPR027409">
    <property type="entry name" value="GroEL-like_apical_dom_sf"/>
</dbReference>
<dbReference type="Pfam" id="PF00118">
    <property type="entry name" value="Cpn60_TCP1"/>
    <property type="match status" value="1"/>
</dbReference>
<gene>
    <name evidence="2" type="primary">BBS10</name>
</gene>
<dbReference type="GeneID" id="103062936"/>
<dbReference type="GO" id="GO:0051131">
    <property type="term" value="P:chaperone-mediated protein complex assembly"/>
    <property type="evidence" value="ECO:0007669"/>
    <property type="project" value="InterPro"/>
</dbReference>
<dbReference type="PANTHER" id="PTHR14667">
    <property type="entry name" value="BARDET-BIEDL SYNDROME 10 PROTEIN"/>
    <property type="match status" value="1"/>
</dbReference>
<dbReference type="OMA" id="YFFKCMT"/>
<name>A0A9F5N0E3_PYTBI</name>
<dbReference type="KEGG" id="pbi:103062936"/>
<proteinExistence type="predicted"/>
<dbReference type="SUPFAM" id="SSF48592">
    <property type="entry name" value="GroEL equatorial domain-like"/>
    <property type="match status" value="1"/>
</dbReference>
<dbReference type="Gene3D" id="1.10.560.10">
    <property type="entry name" value="GroEL-like equatorial domain"/>
    <property type="match status" value="2"/>
</dbReference>
<dbReference type="InterPro" id="IPR002423">
    <property type="entry name" value="Cpn60/GroEL/TCP-1"/>
</dbReference>
<reference evidence="2" key="1">
    <citation type="submission" date="2025-08" db="UniProtKB">
        <authorList>
            <consortium name="RefSeq"/>
        </authorList>
    </citation>
    <scope>IDENTIFICATION</scope>
    <source>
        <tissue evidence="2">Liver</tissue>
    </source>
</reference>
<protein>
    <submittedName>
        <fullName evidence="2">Bardet-Biedl syndrome 10 protein</fullName>
    </submittedName>
</protein>
<dbReference type="PANTHER" id="PTHR14667:SF2">
    <property type="entry name" value="BARDET-BIEDL SYNDROME 10 PROTEIN"/>
    <property type="match status" value="1"/>
</dbReference>
<sequence length="718" mass="79967">MATAARLELGRLAQEAAALAGVVRGPPCPHGGHGQVLLTRPTGEVLLSRDGRRVLEALNVDSPTARIMIACISTHCNLFGDGAKTFIILLSDLLQQFEKLNKRDQGKYCSFKHISQFLVKIQTDILDHIMTWDLKKHFLSIFSASASDMRKDMELVLEPYFCGKVGNNRQKFLSHLACDFYFKVTAGKNQKEALYLVNECFAELHTTVTGLPFSDSRILDGFLLQRDFAVYCPANSDKRVIIITEPIHSSISELGIEVVITAESQFKASETWITKRTETLLQHMQDSNIKVILSSVKQHDIVHYYAKNNGISIVDCLLAEEIALICKVTGISPFRPSLDNINSEITQIAVAKFCQPLHLGTKSFVHIGFAKTSVIQLHCAILCGPVHGVTEQHASAFREAFKVLQQTFTAVQLAEHFDSKLENHCLLNSLNKTQQCSAPHQPLVQEHSDWRKVQTNTKHLTPGGLKMEKLSAPSYVEDEKLVHSSSCNSSGIAMPSVDLLHGIKSSLLQKSDDDSVGWQMASHKYKFQKEELQMTENELLEDNQPVYNTDNKNIDFRNVKLQASTDSCTRLLKYDENDKKGNQSYSDSCIKVGSVLPVGGLFEILLHYYLSNYAKQCQSSNISIICTILADVLLSIPKTLCTTQKRNAFPQLCLQVTSALKSSQQLLPNQKLLESVSCKYHLVASVLQCAARLLSVDLIISVKRLPQKAEESDSEVDV</sequence>
<dbReference type="OrthoDB" id="9393833at2759"/>
<evidence type="ECO:0000313" key="1">
    <source>
        <dbReference type="Proteomes" id="UP000695026"/>
    </source>
</evidence>
<dbReference type="SUPFAM" id="SSF52029">
    <property type="entry name" value="GroEL apical domain-like"/>
    <property type="match status" value="1"/>
</dbReference>
<dbReference type="AlphaFoldDB" id="A0A9F5N0E3"/>
<dbReference type="InterPro" id="IPR042619">
    <property type="entry name" value="BBS10"/>
</dbReference>
<dbReference type="Proteomes" id="UP000695026">
    <property type="component" value="Unplaced"/>
</dbReference>
<dbReference type="InterPro" id="IPR027413">
    <property type="entry name" value="GROEL-like_equatorial_sf"/>
</dbReference>